<dbReference type="Proteomes" id="UP000436088">
    <property type="component" value="Unassembled WGS sequence"/>
</dbReference>
<dbReference type="GO" id="GO:0009740">
    <property type="term" value="P:gibberellic acid mediated signaling pathway"/>
    <property type="evidence" value="ECO:0007669"/>
    <property type="project" value="TreeGrafter"/>
</dbReference>
<dbReference type="OrthoDB" id="772256at2759"/>
<dbReference type="GO" id="GO:0000976">
    <property type="term" value="F:transcription cis-regulatory region binding"/>
    <property type="evidence" value="ECO:0007669"/>
    <property type="project" value="TreeGrafter"/>
</dbReference>
<feature type="domain" description="C2H2-type" evidence="3">
    <location>
        <begin position="53"/>
        <end position="80"/>
    </location>
</feature>
<keyword evidence="1" id="KW-0863">Zinc-finger</keyword>
<dbReference type="GO" id="GO:0005634">
    <property type="term" value="C:nucleus"/>
    <property type="evidence" value="ECO:0007669"/>
    <property type="project" value="TreeGrafter"/>
</dbReference>
<evidence type="ECO:0000256" key="2">
    <source>
        <dbReference type="SAM" id="MobiDB-lite"/>
    </source>
</evidence>
<dbReference type="SUPFAM" id="SSF57667">
    <property type="entry name" value="beta-beta-alpha zinc fingers"/>
    <property type="match status" value="1"/>
</dbReference>
<dbReference type="PANTHER" id="PTHR46353">
    <property type="entry name" value="ZINC FINGER PROTEIN 5"/>
    <property type="match status" value="1"/>
</dbReference>
<reference evidence="4" key="1">
    <citation type="submission" date="2019-09" db="EMBL/GenBank/DDBJ databases">
        <title>Draft genome information of white flower Hibiscus syriacus.</title>
        <authorList>
            <person name="Kim Y.-M."/>
        </authorList>
    </citation>
    <scope>NUCLEOTIDE SEQUENCE [LARGE SCALE GENOMIC DNA]</scope>
    <source>
        <strain evidence="4">YM2019G1</strain>
    </source>
</reference>
<keyword evidence="5" id="KW-1185">Reference proteome</keyword>
<dbReference type="PROSITE" id="PS00028">
    <property type="entry name" value="ZINC_FINGER_C2H2_1"/>
    <property type="match status" value="1"/>
</dbReference>
<organism evidence="4 5">
    <name type="scientific">Hibiscus syriacus</name>
    <name type="common">Rose of Sharon</name>
    <dbReference type="NCBI Taxonomy" id="106335"/>
    <lineage>
        <taxon>Eukaryota</taxon>
        <taxon>Viridiplantae</taxon>
        <taxon>Streptophyta</taxon>
        <taxon>Embryophyta</taxon>
        <taxon>Tracheophyta</taxon>
        <taxon>Spermatophyta</taxon>
        <taxon>Magnoliopsida</taxon>
        <taxon>eudicotyledons</taxon>
        <taxon>Gunneridae</taxon>
        <taxon>Pentapetalae</taxon>
        <taxon>rosids</taxon>
        <taxon>malvids</taxon>
        <taxon>Malvales</taxon>
        <taxon>Malvaceae</taxon>
        <taxon>Malvoideae</taxon>
        <taxon>Hibiscus</taxon>
    </lineage>
</organism>
<evidence type="ECO:0000313" key="5">
    <source>
        <dbReference type="Proteomes" id="UP000436088"/>
    </source>
</evidence>
<dbReference type="GO" id="GO:0008270">
    <property type="term" value="F:zinc ion binding"/>
    <property type="evidence" value="ECO:0007669"/>
    <property type="project" value="UniProtKB-KW"/>
</dbReference>
<keyword evidence="1" id="KW-0479">Metal-binding</keyword>
<accession>A0A6A2YRE5</accession>
<keyword evidence="1" id="KW-0862">Zinc</keyword>
<dbReference type="Gene3D" id="3.30.160.60">
    <property type="entry name" value="Classic Zinc Finger"/>
    <property type="match status" value="1"/>
</dbReference>
<protein>
    <submittedName>
        <fullName evidence="4">Zinc finger protein 6</fullName>
    </submittedName>
</protein>
<dbReference type="PANTHER" id="PTHR46353:SF11">
    <property type="entry name" value="C2H2-TYPE DOMAIN-CONTAINING PROTEIN"/>
    <property type="match status" value="1"/>
</dbReference>
<dbReference type="EMBL" id="VEPZ02001295">
    <property type="protein sequence ID" value="KAE8681943.1"/>
    <property type="molecule type" value="Genomic_DNA"/>
</dbReference>
<dbReference type="PROSITE" id="PS50157">
    <property type="entry name" value="ZINC_FINGER_C2H2_2"/>
    <property type="match status" value="1"/>
</dbReference>
<dbReference type="InterPro" id="IPR044299">
    <property type="entry name" value="GIS3/ZFP5/ZFP6"/>
</dbReference>
<proteinExistence type="predicted"/>
<comment type="caution">
    <text evidence="4">The sequence shown here is derived from an EMBL/GenBank/DDBJ whole genome shotgun (WGS) entry which is preliminary data.</text>
</comment>
<dbReference type="GO" id="GO:0009736">
    <property type="term" value="P:cytokinin-activated signaling pathway"/>
    <property type="evidence" value="ECO:0007669"/>
    <property type="project" value="TreeGrafter"/>
</dbReference>
<evidence type="ECO:0000313" key="4">
    <source>
        <dbReference type="EMBL" id="KAE8681943.1"/>
    </source>
</evidence>
<dbReference type="GO" id="GO:0010090">
    <property type="term" value="P:trichome morphogenesis"/>
    <property type="evidence" value="ECO:0007669"/>
    <property type="project" value="InterPro"/>
</dbReference>
<sequence length="175" mass="19309">MTETSITNNLSSSSSDKQSGPKPTSSLKLFGFSLTEQDEVPDKAGYFGESRRFQCPFCRRVFANSQALGGHQNAHKIERRRARRTQFHTHHHHQRYLAVAPPVLTVVHAVRSTPPGFTTTTGGKFVSQRPQLVRSTPCDQCRPGIYMAPPLYFAASAAEADVNVDLHLKLSPSGC</sequence>
<dbReference type="InterPro" id="IPR013087">
    <property type="entry name" value="Znf_C2H2_type"/>
</dbReference>
<evidence type="ECO:0000259" key="3">
    <source>
        <dbReference type="PROSITE" id="PS50157"/>
    </source>
</evidence>
<feature type="region of interest" description="Disordered" evidence="2">
    <location>
        <begin position="1"/>
        <end position="24"/>
    </location>
</feature>
<dbReference type="InterPro" id="IPR036236">
    <property type="entry name" value="Znf_C2H2_sf"/>
</dbReference>
<name>A0A6A2YRE5_HIBSY</name>
<gene>
    <name evidence="4" type="ORF">F3Y22_tig00111280pilonHSYRG00079</name>
</gene>
<dbReference type="GO" id="GO:0003700">
    <property type="term" value="F:DNA-binding transcription factor activity"/>
    <property type="evidence" value="ECO:0007669"/>
    <property type="project" value="TreeGrafter"/>
</dbReference>
<dbReference type="AlphaFoldDB" id="A0A6A2YRE5"/>
<evidence type="ECO:0000256" key="1">
    <source>
        <dbReference type="PROSITE-ProRule" id="PRU00042"/>
    </source>
</evidence>